<dbReference type="InterPro" id="IPR019787">
    <property type="entry name" value="Znf_PHD-finger"/>
</dbReference>
<evidence type="ECO:0000313" key="14">
    <source>
        <dbReference type="EMBL" id="GAX74808.1"/>
    </source>
</evidence>
<dbReference type="InterPro" id="IPR001965">
    <property type="entry name" value="Znf_PHD"/>
</dbReference>
<dbReference type="InterPro" id="IPR013083">
    <property type="entry name" value="Znf_RING/FYVE/PHD"/>
</dbReference>
<evidence type="ECO:0000259" key="13">
    <source>
        <dbReference type="PROSITE" id="PS50016"/>
    </source>
</evidence>
<evidence type="ECO:0000256" key="9">
    <source>
        <dbReference type="PROSITE-ProRule" id="PRU00146"/>
    </source>
</evidence>
<dbReference type="STRING" id="1157962.A0A250WVF9"/>
<dbReference type="GO" id="GO:0006325">
    <property type="term" value="P:chromatin organization"/>
    <property type="evidence" value="ECO:0007669"/>
    <property type="project" value="UniProtKB-KW"/>
</dbReference>
<evidence type="ECO:0000256" key="10">
    <source>
        <dbReference type="RuleBase" id="RU361213"/>
    </source>
</evidence>
<keyword evidence="15" id="KW-1185">Reference proteome</keyword>
<feature type="binding site" evidence="8">
    <location>
        <position position="211"/>
    </location>
    <ligand>
        <name>Zn(2+)</name>
        <dbReference type="ChEBI" id="CHEBI:29105"/>
        <label>2</label>
    </ligand>
</feature>
<organism evidence="14 15">
    <name type="scientific">Chlamydomonas eustigma</name>
    <dbReference type="NCBI Taxonomy" id="1157962"/>
    <lineage>
        <taxon>Eukaryota</taxon>
        <taxon>Viridiplantae</taxon>
        <taxon>Chlorophyta</taxon>
        <taxon>core chlorophytes</taxon>
        <taxon>Chlorophyceae</taxon>
        <taxon>CS clade</taxon>
        <taxon>Chlamydomonadales</taxon>
        <taxon>Chlamydomonadaceae</taxon>
        <taxon>Chlamydomonas</taxon>
    </lineage>
</organism>
<feature type="binding site" evidence="8">
    <location>
        <position position="238"/>
    </location>
    <ligand>
        <name>Zn(2+)</name>
        <dbReference type="ChEBI" id="CHEBI:29105"/>
        <label>2</label>
    </ligand>
</feature>
<comment type="similarity">
    <text evidence="2 10">Belongs to the ING family.</text>
</comment>
<keyword evidence="4 9" id="KW-0863">Zinc-finger</keyword>
<comment type="function">
    <text evidence="10">Component of an histone acetyltransferase complex.</text>
</comment>
<keyword evidence="5 8" id="KW-0862">Zinc</keyword>
<evidence type="ECO:0000256" key="7">
    <source>
        <dbReference type="PIRSR" id="PIRSR628651-50"/>
    </source>
</evidence>
<sequence length="252" mass="28127">MRHLKDSPISLLCNEETFMSSANYLKNYVERVQDVPAYLRRHLALIRDLDEKVQGLQTEIEQHSSSKKKSAPKNYDLESQVTRLVSLADEKVTIAAQIYDFIDKHIQSLDEDLRNLEAEIKNDKERLGMGEDESATLKLESTKNKGRGGRGSVTAAALAAAEGVPEKKKRGRKRTLVEEEDDGTSLLPLHAENEPLYCYCQKPSQGEMVACDNEECALEWFHYECVGLKAAPVGEWLCPDCAKVANAISAVA</sequence>
<dbReference type="PROSITE" id="PS50016">
    <property type="entry name" value="ZF_PHD_2"/>
    <property type="match status" value="1"/>
</dbReference>
<reference evidence="14 15" key="1">
    <citation type="submission" date="2017-08" db="EMBL/GenBank/DDBJ databases">
        <title>Acidophilic green algal genome provides insights into adaptation to an acidic environment.</title>
        <authorList>
            <person name="Hirooka S."/>
            <person name="Hirose Y."/>
            <person name="Kanesaki Y."/>
            <person name="Higuchi S."/>
            <person name="Fujiwara T."/>
            <person name="Onuma R."/>
            <person name="Era A."/>
            <person name="Ohbayashi R."/>
            <person name="Uzuka A."/>
            <person name="Nozaki H."/>
            <person name="Yoshikawa H."/>
            <person name="Miyagishima S.Y."/>
        </authorList>
    </citation>
    <scope>NUCLEOTIDE SEQUENCE [LARGE SCALE GENOMIC DNA]</scope>
    <source>
        <strain evidence="14 15">NIES-2499</strain>
    </source>
</reference>
<dbReference type="PANTHER" id="PTHR10333">
    <property type="entry name" value="INHIBITOR OF GROWTH PROTEIN"/>
    <property type="match status" value="1"/>
</dbReference>
<feature type="site" description="Histone H3K4me3 binding" evidence="7">
    <location>
        <position position="220"/>
    </location>
</feature>
<dbReference type="InterPro" id="IPR019786">
    <property type="entry name" value="Zinc_finger_PHD-type_CS"/>
</dbReference>
<dbReference type="Pfam" id="PF12998">
    <property type="entry name" value="ING"/>
    <property type="match status" value="1"/>
</dbReference>
<keyword evidence="6 10" id="KW-0539">Nucleus</keyword>
<dbReference type="AlphaFoldDB" id="A0A250WVF9"/>
<comment type="caution">
    <text evidence="14">The sequence shown here is derived from an EMBL/GenBank/DDBJ whole genome shotgun (WGS) entry which is preliminary data.</text>
</comment>
<proteinExistence type="inferred from homology"/>
<dbReference type="InterPro" id="IPR028651">
    <property type="entry name" value="ING_fam"/>
</dbReference>
<feature type="binding site" evidence="8">
    <location>
        <position position="216"/>
    </location>
    <ligand>
        <name>Zn(2+)</name>
        <dbReference type="ChEBI" id="CHEBI:29105"/>
        <label>2</label>
    </ligand>
</feature>
<name>A0A250WVF9_9CHLO</name>
<evidence type="ECO:0000256" key="3">
    <source>
        <dbReference type="ARBA" id="ARBA00022723"/>
    </source>
</evidence>
<feature type="coiled-coil region" evidence="11">
    <location>
        <begin position="39"/>
        <end position="66"/>
    </location>
</feature>
<evidence type="ECO:0000256" key="12">
    <source>
        <dbReference type="SAM" id="MobiDB-lite"/>
    </source>
</evidence>
<comment type="subcellular location">
    <subcellularLocation>
        <location evidence="1 10">Nucleus</location>
    </subcellularLocation>
</comment>
<dbReference type="Proteomes" id="UP000232323">
    <property type="component" value="Unassembled WGS sequence"/>
</dbReference>
<feature type="site" description="Histone H3K4me3 binding" evidence="7">
    <location>
        <position position="208"/>
    </location>
</feature>
<feature type="binding site" evidence="8">
    <location>
        <position position="198"/>
    </location>
    <ligand>
        <name>Zn(2+)</name>
        <dbReference type="ChEBI" id="CHEBI:29105"/>
        <label>1</label>
    </ligand>
</feature>
<dbReference type="OrthoDB" id="5411773at2759"/>
<evidence type="ECO:0000256" key="8">
    <source>
        <dbReference type="PIRSR" id="PIRSR628651-51"/>
    </source>
</evidence>
<evidence type="ECO:0000256" key="6">
    <source>
        <dbReference type="ARBA" id="ARBA00023242"/>
    </source>
</evidence>
<feature type="region of interest" description="Disordered" evidence="12">
    <location>
        <begin position="164"/>
        <end position="183"/>
    </location>
</feature>
<dbReference type="SMART" id="SM01408">
    <property type="entry name" value="ING"/>
    <property type="match status" value="1"/>
</dbReference>
<protein>
    <recommendedName>
        <fullName evidence="10">PHD finger protein ING</fullName>
    </recommendedName>
</protein>
<feature type="site" description="Histone H3K4me3 binding" evidence="7">
    <location>
        <position position="197"/>
    </location>
</feature>
<keyword evidence="3 8" id="KW-0479">Metal-binding</keyword>
<dbReference type="CDD" id="cd15505">
    <property type="entry name" value="PHD_ING"/>
    <property type="match status" value="1"/>
</dbReference>
<dbReference type="SUPFAM" id="SSF57903">
    <property type="entry name" value="FYVE/PHD zinc finger"/>
    <property type="match status" value="1"/>
</dbReference>
<feature type="domain" description="PHD-type" evidence="13">
    <location>
        <begin position="195"/>
        <end position="244"/>
    </location>
</feature>
<dbReference type="InterPro" id="IPR011011">
    <property type="entry name" value="Znf_FYVE_PHD"/>
</dbReference>
<feature type="site" description="Histone H3K4me3 binding" evidence="7">
    <location>
        <position position="212"/>
    </location>
</feature>
<evidence type="ECO:0000256" key="1">
    <source>
        <dbReference type="ARBA" id="ARBA00004123"/>
    </source>
</evidence>
<feature type="coiled-coil region" evidence="11">
    <location>
        <begin position="99"/>
        <end position="133"/>
    </location>
</feature>
<keyword evidence="11" id="KW-0175">Coiled coil</keyword>
<feature type="binding site" evidence="8">
    <location>
        <position position="225"/>
    </location>
    <ligand>
        <name>Zn(2+)</name>
        <dbReference type="ChEBI" id="CHEBI:29105"/>
        <label>1</label>
    </ligand>
</feature>
<accession>A0A250WVF9</accession>
<dbReference type="PROSITE" id="PS01359">
    <property type="entry name" value="ZF_PHD_1"/>
    <property type="match status" value="1"/>
</dbReference>
<dbReference type="Gene3D" id="3.30.40.10">
    <property type="entry name" value="Zinc/RING finger domain, C3HC4 (zinc finger)"/>
    <property type="match status" value="1"/>
</dbReference>
<feature type="binding site" evidence="8">
    <location>
        <position position="241"/>
    </location>
    <ligand>
        <name>Zn(2+)</name>
        <dbReference type="ChEBI" id="CHEBI:29105"/>
        <label>2</label>
    </ligand>
</feature>
<comment type="domain">
    <text evidence="10">The PHD-type zinc finger mediates the binding to H3K4me3.</text>
</comment>
<evidence type="ECO:0000256" key="5">
    <source>
        <dbReference type="ARBA" id="ARBA00022833"/>
    </source>
</evidence>
<evidence type="ECO:0000256" key="11">
    <source>
        <dbReference type="SAM" id="Coils"/>
    </source>
</evidence>
<evidence type="ECO:0000256" key="2">
    <source>
        <dbReference type="ARBA" id="ARBA00010210"/>
    </source>
</evidence>
<dbReference type="Gene3D" id="6.10.140.1740">
    <property type="match status" value="1"/>
</dbReference>
<dbReference type="GO" id="GO:0008270">
    <property type="term" value="F:zinc ion binding"/>
    <property type="evidence" value="ECO:0007669"/>
    <property type="project" value="UniProtKB-KW"/>
</dbReference>
<evidence type="ECO:0000256" key="4">
    <source>
        <dbReference type="ARBA" id="ARBA00022771"/>
    </source>
</evidence>
<keyword evidence="10" id="KW-0156">Chromatin regulator</keyword>
<feature type="binding site" evidence="8">
    <location>
        <position position="200"/>
    </location>
    <ligand>
        <name>Zn(2+)</name>
        <dbReference type="ChEBI" id="CHEBI:29105"/>
        <label>1</label>
    </ligand>
</feature>
<gene>
    <name evidence="14" type="ORF">CEUSTIGMA_g2255.t1</name>
</gene>
<dbReference type="SMART" id="SM00249">
    <property type="entry name" value="PHD"/>
    <property type="match status" value="1"/>
</dbReference>
<evidence type="ECO:0000313" key="15">
    <source>
        <dbReference type="Proteomes" id="UP000232323"/>
    </source>
</evidence>
<dbReference type="GO" id="GO:0005634">
    <property type="term" value="C:nucleus"/>
    <property type="evidence" value="ECO:0007669"/>
    <property type="project" value="UniProtKB-SubCell"/>
</dbReference>
<feature type="binding site" evidence="8">
    <location>
        <position position="222"/>
    </location>
    <ligand>
        <name>Zn(2+)</name>
        <dbReference type="ChEBI" id="CHEBI:29105"/>
        <label>1</label>
    </ligand>
</feature>
<dbReference type="EMBL" id="BEGY01000009">
    <property type="protein sequence ID" value="GAX74808.1"/>
    <property type="molecule type" value="Genomic_DNA"/>
</dbReference>
<dbReference type="InterPro" id="IPR024610">
    <property type="entry name" value="ING_N_histone-binding"/>
</dbReference>
<comment type="subunit">
    <text evidence="10">Component of an histone acetyltransferase complex. Interacts with H3K4me3 and to a lesser extent with H3K4me2.</text>
</comment>